<proteinExistence type="predicted"/>
<evidence type="ECO:0000313" key="3">
    <source>
        <dbReference type="Proteomes" id="UP000672097"/>
    </source>
</evidence>
<name>A0ABS5DZH3_9BURK</name>
<sequence length="815" mass="89492">MAGHASPGGIIDQARLFFAEQFVKDTQALLDAATESAAKLVELTAERAVAQARRDMFQDIQRHAGAWPAQLGEDLRERVSAGDSLSSTATALVSSLAVRVDLSLVDDETVDRDIIMSRLSLALQDITTWEYTDLRARLAKISQRQDVDETDVFKAQNIARLLVKSWMAVGLSLKTWQALEQDMHKACGQRLLEAYHETNAWLVERGVLPEVDLRPFIRRAEGHSSGRPQLDIPADGGGGPTGMSTSVGPYGTQAGSPYATGTYGGAYSPQATGTFDPVQGQGYRGAPAIPPGQTAAAQRGSAAAGRLPNLDDETRMLTRPAPAHWGEPSPVGAHFSAMMERHLPGFKDTSSPRAPSQRLAQAMEQVQARVAHQVELPSSDTHSDPSPSALLRNIRERHADLKQAASSPAERATIELVALLFQAILTEDRLPASLRVWFARLQMPTLRVAIAEPDFFSSEEHPARRLIDRMGACVMGFEGDADVIGSPLETEIRRVVQVVEAFPDTGRRVFQTVLNEFEKFLEAYFRDHNDTTRFAVSLAEQVEQRETLAIQYTIELRKMLSDVPVQDGVRDFLFHIWADVLATSAVRHGAQSEEVRRVRGAATELLWTAGAKTTREERAEVIRRLPPLLATLRQGMTSAGLSTQRQDESLKSLNLALAAAFGARAVSISDEQLDALKRRLETIEELLPDEDFELDESWVLDEASHEQEGLEVVSDGGSLPGPQMLEMAERLQPGESFHLDYRGRQERVRLVWQGMSKQLTLFNGANGRCVLFQKARLAAFLQAGLLIPAQEESLTTAATRSAISKINADPARLLG</sequence>
<dbReference type="EMBL" id="JAGQDG010000005">
    <property type="protein sequence ID" value="MBQ0936547.1"/>
    <property type="molecule type" value="Genomic_DNA"/>
</dbReference>
<evidence type="ECO:0000313" key="2">
    <source>
        <dbReference type="EMBL" id="MBQ0936547.1"/>
    </source>
</evidence>
<reference evidence="2 3" key="1">
    <citation type="submission" date="2021-04" db="EMBL/GenBank/DDBJ databases">
        <title>The genome sequence of type strain Ideonella paludis KCTC 32238.</title>
        <authorList>
            <person name="Liu Y."/>
        </authorList>
    </citation>
    <scope>NUCLEOTIDE SEQUENCE [LARGE SCALE GENOMIC DNA]</scope>
    <source>
        <strain evidence="2 3">KCTC 32238</strain>
    </source>
</reference>
<protein>
    <submittedName>
        <fullName evidence="2">DUF1631 family protein</fullName>
    </submittedName>
</protein>
<feature type="region of interest" description="Disordered" evidence="1">
    <location>
        <begin position="219"/>
        <end position="252"/>
    </location>
</feature>
<evidence type="ECO:0000256" key="1">
    <source>
        <dbReference type="SAM" id="MobiDB-lite"/>
    </source>
</evidence>
<dbReference type="Pfam" id="PF07793">
    <property type="entry name" value="DUF1631"/>
    <property type="match status" value="1"/>
</dbReference>
<dbReference type="RefSeq" id="WP_210809910.1">
    <property type="nucleotide sequence ID" value="NZ_JAGQDG010000005.1"/>
</dbReference>
<dbReference type="Proteomes" id="UP000672097">
    <property type="component" value="Unassembled WGS sequence"/>
</dbReference>
<feature type="compositionally biased region" description="Low complexity" evidence="1">
    <location>
        <begin position="292"/>
        <end position="306"/>
    </location>
</feature>
<dbReference type="InterPro" id="IPR012434">
    <property type="entry name" value="DUF1631"/>
</dbReference>
<gene>
    <name evidence="2" type="ORF">KAK11_14510</name>
</gene>
<accession>A0ABS5DZH3</accession>
<organism evidence="2 3">
    <name type="scientific">Ideonella paludis</name>
    <dbReference type="NCBI Taxonomy" id="1233411"/>
    <lineage>
        <taxon>Bacteria</taxon>
        <taxon>Pseudomonadati</taxon>
        <taxon>Pseudomonadota</taxon>
        <taxon>Betaproteobacteria</taxon>
        <taxon>Burkholderiales</taxon>
        <taxon>Sphaerotilaceae</taxon>
        <taxon>Ideonella</taxon>
    </lineage>
</organism>
<keyword evidence="3" id="KW-1185">Reference proteome</keyword>
<feature type="region of interest" description="Disordered" evidence="1">
    <location>
        <begin position="272"/>
        <end position="310"/>
    </location>
</feature>
<comment type="caution">
    <text evidence="2">The sequence shown here is derived from an EMBL/GenBank/DDBJ whole genome shotgun (WGS) entry which is preliminary data.</text>
</comment>